<dbReference type="AlphaFoldDB" id="A0A0D2MAB9"/>
<evidence type="ECO:0000256" key="7">
    <source>
        <dbReference type="PIRSR" id="PIRSR630616-2"/>
    </source>
</evidence>
<evidence type="ECO:0000256" key="2">
    <source>
        <dbReference type="ARBA" id="ARBA00022679"/>
    </source>
</evidence>
<feature type="binding site" evidence="7">
    <location>
        <begin position="101"/>
        <end position="102"/>
    </location>
    <ligand>
        <name>ATP</name>
        <dbReference type="ChEBI" id="CHEBI:30616"/>
    </ligand>
</feature>
<accession>A0A0D2MAB9</accession>
<proteinExistence type="predicted"/>
<dbReference type="PROSITE" id="PS51257">
    <property type="entry name" value="PROKAR_LIPOPROTEIN"/>
    <property type="match status" value="1"/>
</dbReference>
<keyword evidence="3 7" id="KW-0547">Nucleotide-binding</keyword>
<dbReference type="EMBL" id="KK101620">
    <property type="protein sequence ID" value="KIZ00220.1"/>
    <property type="molecule type" value="Genomic_DNA"/>
</dbReference>
<dbReference type="Gene3D" id="1.10.510.10">
    <property type="entry name" value="Transferase(Phosphotransferase) domain 1"/>
    <property type="match status" value="1"/>
</dbReference>
<dbReference type="Proteomes" id="UP000054498">
    <property type="component" value="Unassembled WGS sequence"/>
</dbReference>
<dbReference type="InterPro" id="IPR011009">
    <property type="entry name" value="Kinase-like_dom_sf"/>
</dbReference>
<dbReference type="GeneID" id="25740617"/>
<keyword evidence="11" id="KW-1185">Reference proteome</keyword>
<dbReference type="EC" id="2.7.11.1" evidence="10"/>
<dbReference type="Pfam" id="PF00069">
    <property type="entry name" value="Pkinase"/>
    <property type="match status" value="1"/>
</dbReference>
<dbReference type="GO" id="GO:0004674">
    <property type="term" value="F:protein serine/threonine kinase activity"/>
    <property type="evidence" value="ECO:0007669"/>
    <property type="project" value="UniProtKB-KW"/>
</dbReference>
<protein>
    <submittedName>
        <fullName evidence="10">Aurora kinase, other</fullName>
        <ecNumber evidence="10">2.7.11.1</ecNumber>
    </submittedName>
</protein>
<dbReference type="InterPro" id="IPR030616">
    <property type="entry name" value="Aur-like"/>
</dbReference>
<evidence type="ECO:0000256" key="1">
    <source>
        <dbReference type="ARBA" id="ARBA00022527"/>
    </source>
</evidence>
<evidence type="ECO:0000313" key="10">
    <source>
        <dbReference type="EMBL" id="KIZ00220.1"/>
    </source>
</evidence>
<dbReference type="OrthoDB" id="377346at2759"/>
<evidence type="ECO:0000313" key="11">
    <source>
        <dbReference type="Proteomes" id="UP000054498"/>
    </source>
</evidence>
<dbReference type="GO" id="GO:0005524">
    <property type="term" value="F:ATP binding"/>
    <property type="evidence" value="ECO:0007669"/>
    <property type="project" value="UniProtKB-KW"/>
</dbReference>
<dbReference type="STRING" id="145388.A0A0D2MAB9"/>
<gene>
    <name evidence="10" type="ORF">MNEG_7741</name>
</gene>
<sequence>MRSLGTSPPLAVAAACGGRWRQICASLVLLIPGVVQLLHTDETADAVLLFFRAAAGGDMYRSLKLQPWDEARLRDQVVVPLLAVLARLHSMGYVHRDIKPENIFFAADGSLELGDFGLTIDQRRERPISRVGTTVAAISCP</sequence>
<name>A0A0D2MAB9_9CHLO</name>
<dbReference type="RefSeq" id="XP_013899239.1">
    <property type="nucleotide sequence ID" value="XM_014043785.1"/>
</dbReference>
<evidence type="ECO:0000256" key="3">
    <source>
        <dbReference type="ARBA" id="ARBA00022741"/>
    </source>
</evidence>
<feature type="active site" description="Proton acceptor" evidence="6">
    <location>
        <position position="97"/>
    </location>
</feature>
<keyword evidence="5 7" id="KW-0067">ATP-binding</keyword>
<feature type="domain" description="Protein kinase" evidence="9">
    <location>
        <begin position="1"/>
        <end position="141"/>
    </location>
</feature>
<feature type="cross-link" description="Glycyl lysine isopeptide (Lys-Gly) (interchain with G-Cter in SUMO2)" evidence="8">
    <location>
        <position position="99"/>
    </location>
</feature>
<dbReference type="KEGG" id="mng:MNEG_7741"/>
<dbReference type="SUPFAM" id="SSF56112">
    <property type="entry name" value="Protein kinase-like (PK-like)"/>
    <property type="match status" value="1"/>
</dbReference>
<reference evidence="10 11" key="1">
    <citation type="journal article" date="2013" name="BMC Genomics">
        <title>Reconstruction of the lipid metabolism for the microalga Monoraphidium neglectum from its genome sequence reveals characteristics suitable for biofuel production.</title>
        <authorList>
            <person name="Bogen C."/>
            <person name="Al-Dilaimi A."/>
            <person name="Albersmeier A."/>
            <person name="Wichmann J."/>
            <person name="Grundmann M."/>
            <person name="Rupp O."/>
            <person name="Lauersen K.J."/>
            <person name="Blifernez-Klassen O."/>
            <person name="Kalinowski J."/>
            <person name="Goesmann A."/>
            <person name="Mussgnug J.H."/>
            <person name="Kruse O."/>
        </authorList>
    </citation>
    <scope>NUCLEOTIDE SEQUENCE [LARGE SCALE GENOMIC DNA]</scope>
    <source>
        <strain evidence="10 11">SAG 48.87</strain>
    </source>
</reference>
<organism evidence="10 11">
    <name type="scientific">Monoraphidium neglectum</name>
    <dbReference type="NCBI Taxonomy" id="145388"/>
    <lineage>
        <taxon>Eukaryota</taxon>
        <taxon>Viridiplantae</taxon>
        <taxon>Chlorophyta</taxon>
        <taxon>core chlorophytes</taxon>
        <taxon>Chlorophyceae</taxon>
        <taxon>CS clade</taxon>
        <taxon>Sphaeropleales</taxon>
        <taxon>Selenastraceae</taxon>
        <taxon>Monoraphidium</taxon>
    </lineage>
</organism>
<dbReference type="InterPro" id="IPR008271">
    <property type="entry name" value="Ser/Thr_kinase_AS"/>
</dbReference>
<dbReference type="PANTHER" id="PTHR24350">
    <property type="entry name" value="SERINE/THREONINE-PROTEIN KINASE IAL-RELATED"/>
    <property type="match status" value="1"/>
</dbReference>
<dbReference type="PROSITE" id="PS50011">
    <property type="entry name" value="PROTEIN_KINASE_DOM"/>
    <property type="match status" value="1"/>
</dbReference>
<evidence type="ECO:0000259" key="9">
    <source>
        <dbReference type="PROSITE" id="PS50011"/>
    </source>
</evidence>
<dbReference type="InterPro" id="IPR000719">
    <property type="entry name" value="Prot_kinase_dom"/>
</dbReference>
<evidence type="ECO:0000256" key="6">
    <source>
        <dbReference type="PIRSR" id="PIRSR630616-1"/>
    </source>
</evidence>
<keyword evidence="2 10" id="KW-0808">Transferase</keyword>
<evidence type="ECO:0000256" key="5">
    <source>
        <dbReference type="ARBA" id="ARBA00022840"/>
    </source>
</evidence>
<evidence type="ECO:0000256" key="8">
    <source>
        <dbReference type="PIRSR" id="PIRSR630616-3"/>
    </source>
</evidence>
<feature type="binding site" evidence="7">
    <location>
        <position position="115"/>
    </location>
    <ligand>
        <name>ATP</name>
        <dbReference type="ChEBI" id="CHEBI:30616"/>
    </ligand>
</feature>
<evidence type="ECO:0000256" key="4">
    <source>
        <dbReference type="ARBA" id="ARBA00022777"/>
    </source>
</evidence>
<keyword evidence="1" id="KW-0723">Serine/threonine-protein kinase</keyword>
<keyword evidence="4 10" id="KW-0418">Kinase</keyword>
<dbReference type="PROSITE" id="PS00108">
    <property type="entry name" value="PROTEIN_KINASE_ST"/>
    <property type="match status" value="1"/>
</dbReference>